<dbReference type="Proteomes" id="UP000319576">
    <property type="component" value="Chromosome"/>
</dbReference>
<protein>
    <submittedName>
        <fullName evidence="2">SprT-like family protein</fullName>
    </submittedName>
</protein>
<dbReference type="InterPro" id="IPR006640">
    <property type="entry name" value="SprT-like_domain"/>
</dbReference>
<evidence type="ECO:0000313" key="2">
    <source>
        <dbReference type="EMBL" id="QDU21008.1"/>
    </source>
</evidence>
<dbReference type="KEGG" id="uli:ETAA1_29710"/>
<dbReference type="SMART" id="SM00731">
    <property type="entry name" value="SprT"/>
    <property type="match status" value="1"/>
</dbReference>
<name>A0A517XU10_9BACT</name>
<dbReference type="RefSeq" id="WP_145239547.1">
    <property type="nucleotide sequence ID" value="NZ_CP036273.1"/>
</dbReference>
<dbReference type="Pfam" id="PF10263">
    <property type="entry name" value="SprT-like"/>
    <property type="match status" value="1"/>
</dbReference>
<dbReference type="GO" id="GO:0006950">
    <property type="term" value="P:response to stress"/>
    <property type="evidence" value="ECO:0007669"/>
    <property type="project" value="UniProtKB-ARBA"/>
</dbReference>
<dbReference type="OrthoDB" id="9793623at2"/>
<keyword evidence="3" id="KW-1185">Reference proteome</keyword>
<dbReference type="AlphaFoldDB" id="A0A517XU10"/>
<accession>A0A517XU10</accession>
<reference evidence="2 3" key="1">
    <citation type="submission" date="2019-02" db="EMBL/GenBank/DDBJ databases">
        <title>Deep-cultivation of Planctomycetes and their phenomic and genomic characterization uncovers novel biology.</title>
        <authorList>
            <person name="Wiegand S."/>
            <person name="Jogler M."/>
            <person name="Boedeker C."/>
            <person name="Pinto D."/>
            <person name="Vollmers J."/>
            <person name="Rivas-Marin E."/>
            <person name="Kohn T."/>
            <person name="Peeters S.H."/>
            <person name="Heuer A."/>
            <person name="Rast P."/>
            <person name="Oberbeckmann S."/>
            <person name="Bunk B."/>
            <person name="Jeske O."/>
            <person name="Meyerdierks A."/>
            <person name="Storesund J.E."/>
            <person name="Kallscheuer N."/>
            <person name="Luecker S."/>
            <person name="Lage O.M."/>
            <person name="Pohl T."/>
            <person name="Merkel B.J."/>
            <person name="Hornburger P."/>
            <person name="Mueller R.-W."/>
            <person name="Bruemmer F."/>
            <person name="Labrenz M."/>
            <person name="Spormann A.M."/>
            <person name="Op den Camp H."/>
            <person name="Overmann J."/>
            <person name="Amann R."/>
            <person name="Jetten M.S.M."/>
            <person name="Mascher T."/>
            <person name="Medema M.H."/>
            <person name="Devos D.P."/>
            <person name="Kaster A.-K."/>
            <person name="Ovreas L."/>
            <person name="Rohde M."/>
            <person name="Galperin M.Y."/>
            <person name="Jogler C."/>
        </authorList>
    </citation>
    <scope>NUCLEOTIDE SEQUENCE [LARGE SCALE GENOMIC DNA]</scope>
    <source>
        <strain evidence="2 3">ETA_A1</strain>
    </source>
</reference>
<evidence type="ECO:0000313" key="3">
    <source>
        <dbReference type="Proteomes" id="UP000319576"/>
    </source>
</evidence>
<evidence type="ECO:0000259" key="1">
    <source>
        <dbReference type="SMART" id="SM00731"/>
    </source>
</evidence>
<dbReference type="EMBL" id="CP036273">
    <property type="protein sequence ID" value="QDU21008.1"/>
    <property type="molecule type" value="Genomic_DNA"/>
</dbReference>
<feature type="domain" description="SprT-like" evidence="1">
    <location>
        <begin position="6"/>
        <end position="131"/>
    </location>
</feature>
<sequence>MLFAEHRLAGWTFGLAASKRRLGVCKYRRKRIEISEYHARHNPDATVLDTLLHEIAHALAGPAAKHGPVWQAVAARLGATPRACDDSPDTVVEPGDWRTTCPSCNRTHHRYKRPRSLSGYRCKCPARTPLVFAYAGDPAREPTVPTVTEPAPTRWKANCAGCGTTHKRARRPKTGVWRCRCPARSELEWVFGPGGPNAG</sequence>
<organism evidence="2 3">
    <name type="scientific">Urbifossiella limnaea</name>
    <dbReference type="NCBI Taxonomy" id="2528023"/>
    <lineage>
        <taxon>Bacteria</taxon>
        <taxon>Pseudomonadati</taxon>
        <taxon>Planctomycetota</taxon>
        <taxon>Planctomycetia</taxon>
        <taxon>Gemmatales</taxon>
        <taxon>Gemmataceae</taxon>
        <taxon>Urbifossiella</taxon>
    </lineage>
</organism>
<proteinExistence type="predicted"/>
<gene>
    <name evidence="2" type="ORF">ETAA1_29710</name>
</gene>